<dbReference type="Pfam" id="PF00535">
    <property type="entry name" value="Glycos_transf_2"/>
    <property type="match status" value="1"/>
</dbReference>
<dbReference type="Pfam" id="PF26629">
    <property type="entry name" value="GT2_TM_C"/>
    <property type="match status" value="1"/>
</dbReference>
<accession>A0ABU2YEX8</accession>
<dbReference type="InterPro" id="IPR001173">
    <property type="entry name" value="Glyco_trans_2-like"/>
</dbReference>
<dbReference type="EMBL" id="JAVRHZ010000008">
    <property type="protein sequence ID" value="MDT0556726.1"/>
    <property type="molecule type" value="Genomic_DNA"/>
</dbReference>
<feature type="domain" description="Low-salt glycan biosynthesis hexosyltransferase Agl6 C-terminal transmembrane region" evidence="3">
    <location>
        <begin position="286"/>
        <end position="378"/>
    </location>
</feature>
<dbReference type="InterPro" id="IPR050256">
    <property type="entry name" value="Glycosyltransferase_2"/>
</dbReference>
<dbReference type="Gene3D" id="3.90.550.10">
    <property type="entry name" value="Spore Coat Polysaccharide Biosynthesis Protein SpsA, Chain A"/>
    <property type="match status" value="1"/>
</dbReference>
<evidence type="ECO:0000256" key="1">
    <source>
        <dbReference type="SAM" id="Phobius"/>
    </source>
</evidence>
<comment type="caution">
    <text evidence="4">The sequence shown here is derived from an EMBL/GenBank/DDBJ whole genome shotgun (WGS) entry which is preliminary data.</text>
</comment>
<sequence length="381" mass="42504">MSIELSVVMPCLNEAETLATCIKKAKGFLDQNNIIGEVVIADNGSTDGSQEIANSLNARVISVQEKGYGSALRGGISAAKGKYVMMGDADDSYDFSNMMPYLKKLREGYDLVMGNRFKGGIEKGAMPFLHKYLGNPVLSFLGRLFFKSKIGDFHCGLRGFSKEAYNKMKLKTTGMEFASEMIVSASLKKMKIAEVPTTLSKDGRSRPPHLNTWRDGWRHLRFLVLFSPNWLFLYPSILFCLVGFITSALLISGPVEVGNLTFDVHTLLFSTALFLVGFQFLLFYGLTKVYTIENELLPKPKNYNSLFKIFNLEKGLVCGLILLLIGLLLSIWAYTNWQSLNFGDINNHNTFRIVIVAVTTILLGVQVILFSLFFSILGLKK</sequence>
<keyword evidence="1" id="KW-0812">Transmembrane</keyword>
<feature type="transmembrane region" description="Helical" evidence="1">
    <location>
        <begin position="315"/>
        <end position="334"/>
    </location>
</feature>
<dbReference type="CDD" id="cd04179">
    <property type="entry name" value="DPM_DPG-synthase_like"/>
    <property type="match status" value="1"/>
</dbReference>
<dbReference type="Proteomes" id="UP001254488">
    <property type="component" value="Unassembled WGS sequence"/>
</dbReference>
<dbReference type="PANTHER" id="PTHR48090">
    <property type="entry name" value="UNDECAPRENYL-PHOSPHATE 4-DEOXY-4-FORMAMIDO-L-ARABINOSE TRANSFERASE-RELATED"/>
    <property type="match status" value="1"/>
</dbReference>
<evidence type="ECO:0000313" key="5">
    <source>
        <dbReference type="Proteomes" id="UP001254488"/>
    </source>
</evidence>
<keyword evidence="5" id="KW-1185">Reference proteome</keyword>
<keyword evidence="1" id="KW-1133">Transmembrane helix</keyword>
<protein>
    <submittedName>
        <fullName evidence="4">Glycosyltransferase family 2 protein</fullName>
    </submittedName>
</protein>
<feature type="domain" description="Glycosyltransferase 2-like" evidence="2">
    <location>
        <begin position="6"/>
        <end position="167"/>
    </location>
</feature>
<dbReference type="InterPro" id="IPR029044">
    <property type="entry name" value="Nucleotide-diphossugar_trans"/>
</dbReference>
<reference evidence="4 5" key="1">
    <citation type="submission" date="2023-09" db="EMBL/GenBank/DDBJ databases">
        <authorList>
            <person name="Rey-Velasco X."/>
        </authorList>
    </citation>
    <scope>NUCLEOTIDE SEQUENCE [LARGE SCALE GENOMIC DNA]</scope>
    <source>
        <strain evidence="4 5">W242</strain>
    </source>
</reference>
<feature type="transmembrane region" description="Helical" evidence="1">
    <location>
        <begin position="264"/>
        <end position="286"/>
    </location>
</feature>
<dbReference type="PANTHER" id="PTHR48090:SF7">
    <property type="entry name" value="RFBJ PROTEIN"/>
    <property type="match status" value="1"/>
</dbReference>
<gene>
    <name evidence="4" type="ORF">RM538_11975</name>
</gene>
<dbReference type="SUPFAM" id="SSF53448">
    <property type="entry name" value="Nucleotide-diphospho-sugar transferases"/>
    <property type="match status" value="1"/>
</dbReference>
<evidence type="ECO:0000259" key="3">
    <source>
        <dbReference type="Pfam" id="PF26629"/>
    </source>
</evidence>
<dbReference type="RefSeq" id="WP_311333677.1">
    <property type="nucleotide sequence ID" value="NZ_JAVRHZ010000008.1"/>
</dbReference>
<proteinExistence type="predicted"/>
<keyword evidence="1" id="KW-0472">Membrane</keyword>
<dbReference type="InterPro" id="IPR058718">
    <property type="entry name" value="Agl6_TM_C"/>
</dbReference>
<feature type="transmembrane region" description="Helical" evidence="1">
    <location>
        <begin position="231"/>
        <end position="252"/>
    </location>
</feature>
<name>A0ABU2YEX8_9FLAO</name>
<evidence type="ECO:0000259" key="2">
    <source>
        <dbReference type="Pfam" id="PF00535"/>
    </source>
</evidence>
<evidence type="ECO:0000313" key="4">
    <source>
        <dbReference type="EMBL" id="MDT0556726.1"/>
    </source>
</evidence>
<organism evidence="4 5">
    <name type="scientific">Patiriisocius hiemis</name>
    <dbReference type="NCBI Taxonomy" id="3075604"/>
    <lineage>
        <taxon>Bacteria</taxon>
        <taxon>Pseudomonadati</taxon>
        <taxon>Bacteroidota</taxon>
        <taxon>Flavobacteriia</taxon>
        <taxon>Flavobacteriales</taxon>
        <taxon>Flavobacteriaceae</taxon>
        <taxon>Patiriisocius</taxon>
    </lineage>
</organism>
<feature type="transmembrane region" description="Helical" evidence="1">
    <location>
        <begin position="354"/>
        <end position="379"/>
    </location>
</feature>